<dbReference type="Gene3D" id="3.40.630.30">
    <property type="match status" value="1"/>
</dbReference>
<evidence type="ECO:0000313" key="5">
    <source>
        <dbReference type="Proteomes" id="UP000251571"/>
    </source>
</evidence>
<keyword evidence="4" id="KW-1185">Reference proteome</keyword>
<dbReference type="RefSeq" id="WP_109563481.1">
    <property type="nucleotide sequence ID" value="NZ_QGDJ01000002.1"/>
</dbReference>
<dbReference type="EMBL" id="UETC01000002">
    <property type="protein sequence ID" value="SSA41550.1"/>
    <property type="molecule type" value="Genomic_DNA"/>
</dbReference>
<dbReference type="InterPro" id="IPR000182">
    <property type="entry name" value="GNAT_dom"/>
</dbReference>
<dbReference type="PANTHER" id="PTHR47237">
    <property type="entry name" value="SLL0310 PROTEIN"/>
    <property type="match status" value="1"/>
</dbReference>
<dbReference type="SUPFAM" id="SSF55729">
    <property type="entry name" value="Acyl-CoA N-acyltransferases (Nat)"/>
    <property type="match status" value="1"/>
</dbReference>
<dbReference type="GO" id="GO:0016747">
    <property type="term" value="F:acyltransferase activity, transferring groups other than amino-acyl groups"/>
    <property type="evidence" value="ECO:0007669"/>
    <property type="project" value="InterPro"/>
</dbReference>
<sequence>MIRHRTMTEADLAQVLDWAAAEGWNPGLDDAAAFLAADPSGFFLADAESGPVAAISVVNHTEAFAFLGLYLVRPDWRGQGIGLALWHHAIAHAGDRTIGLDGVPAQQANYAASGFEPVSGTVRFAGRPAPGETPGIRPAQAADLPLLIEMEGRASGVEKPRYMGPWLSGSATRETLVSERAGKVEGFATVRRCRDGVKIGPLVAEDLETAAGLIAACAARHPGEVVIDVPGASTALASHCAASGMTPGFDTARMYRGRPPVPSGAIYAVGTLELG</sequence>
<dbReference type="InterPro" id="IPR016181">
    <property type="entry name" value="Acyl_CoA_acyltransferase"/>
</dbReference>
<gene>
    <name evidence="2" type="ORF">BCF38_102390</name>
    <name evidence="3" type="ORF">SAMN05421539_102390</name>
</gene>
<dbReference type="AlphaFoldDB" id="A0A2Y9AB90"/>
<organism evidence="3 5">
    <name type="scientific">Jannaschia seohaensis</name>
    <dbReference type="NCBI Taxonomy" id="475081"/>
    <lineage>
        <taxon>Bacteria</taxon>
        <taxon>Pseudomonadati</taxon>
        <taxon>Pseudomonadota</taxon>
        <taxon>Alphaproteobacteria</taxon>
        <taxon>Rhodobacterales</taxon>
        <taxon>Roseobacteraceae</taxon>
        <taxon>Jannaschia</taxon>
    </lineage>
</organism>
<dbReference type="EMBL" id="QGDJ01000002">
    <property type="protein sequence ID" value="PWJ21140.1"/>
    <property type="molecule type" value="Genomic_DNA"/>
</dbReference>
<dbReference type="Gene3D" id="3.40.630.90">
    <property type="match status" value="1"/>
</dbReference>
<reference evidence="2 4" key="3">
    <citation type="submission" date="2018-03" db="EMBL/GenBank/DDBJ databases">
        <title>Genomic Encyclopedia of Archaeal and Bacterial Type Strains, Phase II (KMG-II): from individual species to whole genera.</title>
        <authorList>
            <person name="Goeker M."/>
        </authorList>
    </citation>
    <scope>NUCLEOTIDE SEQUENCE [LARGE SCALE GENOMIC DNA]</scope>
    <source>
        <strain evidence="2 4">DSM 25227</strain>
    </source>
</reference>
<dbReference type="OrthoDB" id="20916at2"/>
<name>A0A2Y9AB90_9RHOB</name>
<evidence type="ECO:0000259" key="1">
    <source>
        <dbReference type="PROSITE" id="PS51186"/>
    </source>
</evidence>
<dbReference type="InterPro" id="IPR041496">
    <property type="entry name" value="YitH/HolE_GNAT"/>
</dbReference>
<evidence type="ECO:0000313" key="4">
    <source>
        <dbReference type="Proteomes" id="UP000245839"/>
    </source>
</evidence>
<dbReference type="PROSITE" id="PS51186">
    <property type="entry name" value="GNAT"/>
    <property type="match status" value="1"/>
</dbReference>
<dbReference type="Proteomes" id="UP000251571">
    <property type="component" value="Unassembled WGS sequence"/>
</dbReference>
<feature type="domain" description="N-acetyltransferase" evidence="1">
    <location>
        <begin position="2"/>
        <end position="143"/>
    </location>
</feature>
<keyword evidence="3" id="KW-0808">Transferase</keyword>
<dbReference type="Pfam" id="PF00583">
    <property type="entry name" value="Acetyltransf_1"/>
    <property type="match status" value="1"/>
</dbReference>
<dbReference type="Pfam" id="PF18014">
    <property type="entry name" value="Acetyltransf_18"/>
    <property type="match status" value="1"/>
</dbReference>
<reference evidence="3" key="1">
    <citation type="submission" date="2016-10" db="EMBL/GenBank/DDBJ databases">
        <authorList>
            <person name="Cai Z."/>
        </authorList>
    </citation>
    <scope>NUCLEOTIDE SEQUENCE [LARGE SCALE GENOMIC DNA]</scope>
    <source>
        <strain evidence="3">DSM 25227</strain>
    </source>
</reference>
<accession>A0A2Y9AB90</accession>
<dbReference type="PANTHER" id="PTHR47237:SF1">
    <property type="entry name" value="SLL0310 PROTEIN"/>
    <property type="match status" value="1"/>
</dbReference>
<evidence type="ECO:0000313" key="3">
    <source>
        <dbReference type="EMBL" id="SSA41550.1"/>
    </source>
</evidence>
<dbReference type="InterPro" id="IPR052729">
    <property type="entry name" value="Acyl/Acetyltrans_Enzymes"/>
</dbReference>
<dbReference type="CDD" id="cd04301">
    <property type="entry name" value="NAT_SF"/>
    <property type="match status" value="1"/>
</dbReference>
<dbReference type="Proteomes" id="UP000245839">
    <property type="component" value="Unassembled WGS sequence"/>
</dbReference>
<protein>
    <submittedName>
        <fullName evidence="3">Acetyltransferase (GNAT) domain-containing protein</fullName>
    </submittedName>
    <submittedName>
        <fullName evidence="2">Acetyltransferase (GNAT) family protein</fullName>
    </submittedName>
</protein>
<proteinExistence type="predicted"/>
<reference evidence="5" key="2">
    <citation type="submission" date="2016-10" db="EMBL/GenBank/DDBJ databases">
        <authorList>
            <person name="Varghese N."/>
            <person name="Submissions S."/>
        </authorList>
    </citation>
    <scope>NUCLEOTIDE SEQUENCE [LARGE SCALE GENOMIC DNA]</scope>
    <source>
        <strain evidence="5">DSM 25227</strain>
    </source>
</reference>
<evidence type="ECO:0000313" key="2">
    <source>
        <dbReference type="EMBL" id="PWJ21140.1"/>
    </source>
</evidence>